<comment type="subcellular location">
    <subcellularLocation>
        <location evidence="7 8">Cytoplasm</location>
    </subcellularLocation>
</comment>
<comment type="cofactor">
    <cofactor evidence="7">
        <name>Mg(2+)</name>
        <dbReference type="ChEBI" id="CHEBI:18420"/>
    </cofactor>
</comment>
<evidence type="ECO:0000256" key="6">
    <source>
        <dbReference type="ARBA" id="ARBA00023316"/>
    </source>
</evidence>
<dbReference type="InterPro" id="IPR005761">
    <property type="entry name" value="UDP-N-AcMur-Glu-dNH2Pim_ligase"/>
</dbReference>
<feature type="binding site" evidence="7">
    <location>
        <position position="477"/>
    </location>
    <ligand>
        <name>meso-2,6-diaminopimelate</name>
        <dbReference type="ChEBI" id="CHEBI:57791"/>
    </ligand>
</feature>
<keyword evidence="7" id="KW-0963">Cytoplasm</keyword>
<dbReference type="InterPro" id="IPR036565">
    <property type="entry name" value="Mur-like_cat_sf"/>
</dbReference>
<evidence type="ECO:0000256" key="1">
    <source>
        <dbReference type="ARBA" id="ARBA00005898"/>
    </source>
</evidence>
<protein>
    <recommendedName>
        <fullName evidence="7">UDP-N-acetylmuramoyl-L-alanyl-D-glutamate--2,6-diaminopimelate ligase</fullName>
        <ecNumber evidence="7">6.3.2.13</ecNumber>
    </recommendedName>
    <alternativeName>
        <fullName evidence="7">Meso-A2pm-adding enzyme</fullName>
    </alternativeName>
    <alternativeName>
        <fullName evidence="7">Meso-diaminopimelate-adding enzyme</fullName>
    </alternativeName>
    <alternativeName>
        <fullName evidence="7">UDP-MurNAc-L-Ala-D-Glu:meso-diaminopimelate ligase</fullName>
    </alternativeName>
    <alternativeName>
        <fullName evidence="7">UDP-MurNAc-tripeptide synthetase</fullName>
    </alternativeName>
    <alternativeName>
        <fullName evidence="7">UDP-N-acetylmuramyl-tripeptide synthetase</fullName>
    </alternativeName>
</protein>
<gene>
    <name evidence="7" type="primary">murE</name>
    <name evidence="12" type="ORF">GEV47_16435</name>
</gene>
<comment type="similarity">
    <text evidence="1 7">Belongs to the MurCDEF family. MurE subfamily.</text>
</comment>
<keyword evidence="7" id="KW-0067">ATP-binding</keyword>
<comment type="function">
    <text evidence="7">Catalyzes the addition of meso-diaminopimelic acid to the nucleotide precursor UDP-N-acetylmuramoyl-L-alanyl-D-glutamate (UMAG) in the biosynthesis of bacterial cell-wall peptidoglycan.</text>
</comment>
<feature type="binding site" evidence="7">
    <location>
        <position position="195"/>
    </location>
    <ligand>
        <name>UDP-N-acetyl-alpha-D-muramoyl-L-alanyl-D-glutamate</name>
        <dbReference type="ChEBI" id="CHEBI:83900"/>
    </ligand>
</feature>
<keyword evidence="7" id="KW-0460">Magnesium</keyword>
<keyword evidence="2 7" id="KW-0132">Cell division</keyword>
<evidence type="ECO:0000259" key="11">
    <source>
        <dbReference type="Pfam" id="PF08245"/>
    </source>
</evidence>
<dbReference type="InterPro" id="IPR000713">
    <property type="entry name" value="Mur_ligase_N"/>
</dbReference>
<dbReference type="InterPro" id="IPR035911">
    <property type="entry name" value="MurE/MurF_N"/>
</dbReference>
<feature type="domain" description="Mur ligase N-terminal catalytic" evidence="9">
    <location>
        <begin position="25"/>
        <end position="79"/>
    </location>
</feature>
<dbReference type="Gene3D" id="3.40.1190.10">
    <property type="entry name" value="Mur-like, catalytic domain"/>
    <property type="match status" value="1"/>
</dbReference>
<feature type="binding site" evidence="7">
    <location>
        <begin position="160"/>
        <end position="161"/>
    </location>
    <ligand>
        <name>UDP-N-acetyl-alpha-D-muramoyl-L-alanyl-D-glutamate</name>
        <dbReference type="ChEBI" id="CHEBI:83900"/>
    </ligand>
</feature>
<dbReference type="EMBL" id="WINI01000008">
    <property type="protein sequence ID" value="MQR02265.1"/>
    <property type="molecule type" value="Genomic_DNA"/>
</dbReference>
<evidence type="ECO:0000313" key="12">
    <source>
        <dbReference type="EMBL" id="MQR02265.1"/>
    </source>
</evidence>
<evidence type="ECO:0000313" key="13">
    <source>
        <dbReference type="Proteomes" id="UP000451565"/>
    </source>
</evidence>
<proteinExistence type="inferred from homology"/>
<evidence type="ECO:0000256" key="5">
    <source>
        <dbReference type="ARBA" id="ARBA00023306"/>
    </source>
</evidence>
<reference evidence="12 13" key="1">
    <citation type="submission" date="2019-10" db="EMBL/GenBank/DDBJ databases">
        <title>Glaciimonas soli sp. nov., a psychrophilic bacterium isolated from the forest soil of a high elevation mountain in Taiwan.</title>
        <authorList>
            <person name="Wang L.-T."/>
            <person name="Shieh W.Y."/>
        </authorList>
    </citation>
    <scope>NUCLEOTIDE SEQUENCE [LARGE SCALE GENOMIC DNA]</scope>
    <source>
        <strain evidence="12 13">GS1</strain>
    </source>
</reference>
<feature type="binding site" evidence="7">
    <location>
        <position position="403"/>
    </location>
    <ligand>
        <name>meso-2,6-diaminopimelate</name>
        <dbReference type="ChEBI" id="CHEBI:57791"/>
    </ligand>
</feature>
<feature type="modified residue" description="N6-carboxylysine" evidence="7">
    <location>
        <position position="227"/>
    </location>
</feature>
<comment type="catalytic activity">
    <reaction evidence="7">
        <text>UDP-N-acetyl-alpha-D-muramoyl-L-alanyl-D-glutamate + meso-2,6-diaminopimelate + ATP = UDP-N-acetyl-alpha-D-muramoyl-L-alanyl-gamma-D-glutamyl-meso-2,6-diaminopimelate + ADP + phosphate + H(+)</text>
        <dbReference type="Rhea" id="RHEA:23676"/>
        <dbReference type="ChEBI" id="CHEBI:15378"/>
        <dbReference type="ChEBI" id="CHEBI:30616"/>
        <dbReference type="ChEBI" id="CHEBI:43474"/>
        <dbReference type="ChEBI" id="CHEBI:57791"/>
        <dbReference type="ChEBI" id="CHEBI:83900"/>
        <dbReference type="ChEBI" id="CHEBI:83905"/>
        <dbReference type="ChEBI" id="CHEBI:456216"/>
        <dbReference type="EC" id="6.3.2.13"/>
    </reaction>
</comment>
<comment type="caution">
    <text evidence="12">The sequence shown here is derived from an EMBL/GenBank/DDBJ whole genome shotgun (WGS) entry which is preliminary data.</text>
</comment>
<dbReference type="NCBIfam" id="NF001126">
    <property type="entry name" value="PRK00139.1-4"/>
    <property type="match status" value="1"/>
</dbReference>
<feature type="binding site" evidence="7">
    <location>
        <position position="30"/>
    </location>
    <ligand>
        <name>UDP-N-acetyl-alpha-D-muramoyl-L-alanyl-D-glutamate</name>
        <dbReference type="ChEBI" id="CHEBI:83900"/>
    </ligand>
</feature>
<keyword evidence="3 7" id="KW-0133">Cell shape</keyword>
<feature type="binding site" evidence="7">
    <location>
        <position position="187"/>
    </location>
    <ligand>
        <name>UDP-N-acetyl-alpha-D-muramoyl-L-alanyl-D-glutamate</name>
        <dbReference type="ChEBI" id="CHEBI:83900"/>
    </ligand>
</feature>
<dbReference type="GO" id="GO:0071555">
    <property type="term" value="P:cell wall organization"/>
    <property type="evidence" value="ECO:0007669"/>
    <property type="project" value="UniProtKB-KW"/>
</dbReference>
<dbReference type="GO" id="GO:0008765">
    <property type="term" value="F:UDP-N-acetylmuramoylalanyl-D-glutamate-2,6-diaminopimelate ligase activity"/>
    <property type="evidence" value="ECO:0007669"/>
    <property type="project" value="UniProtKB-UniRule"/>
</dbReference>
<sequence>MTTAKQLQIQLHPAVDFLRGFASANLTSDSRKVKPGDVFFAYQGDATDGRLYIAQAVQNGAAAVLYDDEAFTWKHAWGVPSFAVYGLKRKAGAIANAFYQQPDKAMTVIAVTGTNGKTSCSQWLGRALSLLDEPTGVVGTLGIGIFAQGQDVQFDATGYTTPDAVLMQSTLAAMEKKGIQALAMEASSIGLEQGRMDGMHIDIALFTNFTRDHLDYHGTEENYEAAKRILFDWPDLQHAVINLDDAMGLRLARHLKNRATSVIGYTVSDGKDSVLSDDAALPILRASAIRTSASGTVFHLASPFGQGQIKIQMVGQFNVSNVLGILGVLWAKGVQWDAAIAAIEQLTAVPGRMQQFGGDEAPLVVIDYAHTPDALEKTLLTLRQVAEQRGGELWCVFGCGGDRDPGKRPQMGAIAELADHVVVTSDNPRSEEPATIIEQILKGMKTGAKIQTQGDRAGAILRAVTQANKNDVVLLAGKGHETYQEIKGKKYPFLDADHAALALASRVMKGGVL</sequence>
<keyword evidence="5 7" id="KW-0131">Cell cycle</keyword>
<evidence type="ECO:0000256" key="3">
    <source>
        <dbReference type="ARBA" id="ARBA00022960"/>
    </source>
</evidence>
<dbReference type="HAMAP" id="MF_00208">
    <property type="entry name" value="MurE"/>
    <property type="match status" value="1"/>
</dbReference>
<evidence type="ECO:0000256" key="8">
    <source>
        <dbReference type="RuleBase" id="RU004135"/>
    </source>
</evidence>
<feature type="binding site" evidence="7">
    <location>
        <position position="481"/>
    </location>
    <ligand>
        <name>meso-2,6-diaminopimelate</name>
        <dbReference type="ChEBI" id="CHEBI:57791"/>
    </ligand>
</feature>
<feature type="binding site" evidence="7">
    <location>
        <begin position="426"/>
        <end position="429"/>
    </location>
    <ligand>
        <name>meso-2,6-diaminopimelate</name>
        <dbReference type="ChEBI" id="CHEBI:57791"/>
    </ligand>
</feature>
<dbReference type="UniPathway" id="UPA00219"/>
<dbReference type="GO" id="GO:0009252">
    <property type="term" value="P:peptidoglycan biosynthetic process"/>
    <property type="evidence" value="ECO:0007669"/>
    <property type="project" value="UniProtKB-UniRule"/>
</dbReference>
<dbReference type="GO" id="GO:0005737">
    <property type="term" value="C:cytoplasm"/>
    <property type="evidence" value="ECO:0007669"/>
    <property type="project" value="UniProtKB-SubCell"/>
</dbReference>
<dbReference type="Pfam" id="PF08245">
    <property type="entry name" value="Mur_ligase_M"/>
    <property type="match status" value="1"/>
</dbReference>
<comment type="PTM">
    <text evidence="7">Carboxylation is probably crucial for Mg(2+) binding and, consequently, for the gamma-phosphate positioning of ATP.</text>
</comment>
<evidence type="ECO:0000259" key="9">
    <source>
        <dbReference type="Pfam" id="PF01225"/>
    </source>
</evidence>
<dbReference type="OrthoDB" id="9800958at2"/>
<dbReference type="PANTHER" id="PTHR23135">
    <property type="entry name" value="MUR LIGASE FAMILY MEMBER"/>
    <property type="match status" value="1"/>
</dbReference>
<dbReference type="Proteomes" id="UP000451565">
    <property type="component" value="Unassembled WGS sequence"/>
</dbReference>
<dbReference type="NCBIfam" id="NF001124">
    <property type="entry name" value="PRK00139.1-2"/>
    <property type="match status" value="1"/>
</dbReference>
<feature type="binding site" evidence="7">
    <location>
        <begin position="113"/>
        <end position="119"/>
    </location>
    <ligand>
        <name>ATP</name>
        <dbReference type="ChEBI" id="CHEBI:30616"/>
    </ligand>
</feature>
<dbReference type="InterPro" id="IPR036615">
    <property type="entry name" value="Mur_ligase_C_dom_sf"/>
</dbReference>
<keyword evidence="7" id="KW-0547">Nucleotide-binding</keyword>
<dbReference type="Pfam" id="PF01225">
    <property type="entry name" value="Mur_ligase"/>
    <property type="match status" value="1"/>
</dbReference>
<dbReference type="InterPro" id="IPR013221">
    <property type="entry name" value="Mur_ligase_cen"/>
</dbReference>
<dbReference type="GO" id="GO:0005524">
    <property type="term" value="F:ATP binding"/>
    <property type="evidence" value="ECO:0007669"/>
    <property type="project" value="UniProtKB-UniRule"/>
</dbReference>
<dbReference type="SUPFAM" id="SSF53623">
    <property type="entry name" value="MurD-like peptide ligases, catalytic domain"/>
    <property type="match status" value="1"/>
</dbReference>
<dbReference type="SUPFAM" id="SSF53244">
    <property type="entry name" value="MurD-like peptide ligases, peptide-binding domain"/>
    <property type="match status" value="1"/>
</dbReference>
<dbReference type="Pfam" id="PF02875">
    <property type="entry name" value="Mur_ligase_C"/>
    <property type="match status" value="1"/>
</dbReference>
<comment type="caution">
    <text evidence="7">Lacks conserved residue(s) required for the propagation of feature annotation.</text>
</comment>
<evidence type="ECO:0000256" key="4">
    <source>
        <dbReference type="ARBA" id="ARBA00022984"/>
    </source>
</evidence>
<keyword evidence="13" id="KW-1185">Reference proteome</keyword>
<dbReference type="AlphaFoldDB" id="A0A843YRT3"/>
<dbReference type="RefSeq" id="WP_153235874.1">
    <property type="nucleotide sequence ID" value="NZ_WINI01000008.1"/>
</dbReference>
<feature type="short sequence motif" description="Meso-diaminopimelate recognition motif" evidence="7">
    <location>
        <begin position="426"/>
        <end position="429"/>
    </location>
</feature>
<feature type="domain" description="Mur ligase central" evidence="11">
    <location>
        <begin position="111"/>
        <end position="327"/>
    </location>
</feature>
<keyword evidence="7 12" id="KW-0436">Ligase</keyword>
<evidence type="ECO:0000256" key="2">
    <source>
        <dbReference type="ARBA" id="ARBA00022618"/>
    </source>
</evidence>
<keyword evidence="6 7" id="KW-0961">Cell wall biogenesis/degradation</keyword>
<dbReference type="NCBIfam" id="TIGR01085">
    <property type="entry name" value="murE"/>
    <property type="match status" value="1"/>
</dbReference>
<dbReference type="GO" id="GO:0000287">
    <property type="term" value="F:magnesium ion binding"/>
    <property type="evidence" value="ECO:0007669"/>
    <property type="project" value="UniProtKB-UniRule"/>
</dbReference>
<dbReference type="EC" id="6.3.2.13" evidence="7"/>
<evidence type="ECO:0000259" key="10">
    <source>
        <dbReference type="Pfam" id="PF02875"/>
    </source>
</evidence>
<accession>A0A843YRT3</accession>
<dbReference type="SUPFAM" id="SSF63418">
    <property type="entry name" value="MurE/MurF N-terminal domain"/>
    <property type="match status" value="1"/>
</dbReference>
<dbReference type="InterPro" id="IPR004101">
    <property type="entry name" value="Mur_ligase_C"/>
</dbReference>
<dbReference type="GO" id="GO:0008360">
    <property type="term" value="P:regulation of cell shape"/>
    <property type="evidence" value="ECO:0007669"/>
    <property type="project" value="UniProtKB-KW"/>
</dbReference>
<dbReference type="PANTHER" id="PTHR23135:SF4">
    <property type="entry name" value="UDP-N-ACETYLMURAMOYL-L-ALANYL-D-GLUTAMATE--2,6-DIAMINOPIMELATE LIGASE MURE HOMOLOG, CHLOROPLASTIC"/>
    <property type="match status" value="1"/>
</dbReference>
<evidence type="ECO:0000256" key="7">
    <source>
        <dbReference type="HAMAP-Rule" id="MF_00208"/>
    </source>
</evidence>
<name>A0A843YRT3_9BURK</name>
<feature type="binding site" evidence="7">
    <location>
        <position position="193"/>
    </location>
    <ligand>
        <name>UDP-N-acetyl-alpha-D-muramoyl-L-alanyl-D-glutamate</name>
        <dbReference type="ChEBI" id="CHEBI:83900"/>
    </ligand>
</feature>
<feature type="domain" description="Mur ligase C-terminal" evidence="10">
    <location>
        <begin position="351"/>
        <end position="479"/>
    </location>
</feature>
<dbReference type="Gene3D" id="3.40.1390.10">
    <property type="entry name" value="MurE/MurF, N-terminal domain"/>
    <property type="match status" value="1"/>
</dbReference>
<organism evidence="12 13">
    <name type="scientific">Glaciimonas soli</name>
    <dbReference type="NCBI Taxonomy" id="2590999"/>
    <lineage>
        <taxon>Bacteria</taxon>
        <taxon>Pseudomonadati</taxon>
        <taxon>Pseudomonadota</taxon>
        <taxon>Betaproteobacteria</taxon>
        <taxon>Burkholderiales</taxon>
        <taxon>Oxalobacteraceae</taxon>
        <taxon>Glaciimonas</taxon>
    </lineage>
</organism>
<dbReference type="GO" id="GO:0051301">
    <property type="term" value="P:cell division"/>
    <property type="evidence" value="ECO:0007669"/>
    <property type="project" value="UniProtKB-KW"/>
</dbReference>
<dbReference type="Gene3D" id="3.90.190.20">
    <property type="entry name" value="Mur ligase, C-terminal domain"/>
    <property type="match status" value="1"/>
</dbReference>
<keyword evidence="4 7" id="KW-0573">Peptidoglycan synthesis</keyword>
<comment type="pathway">
    <text evidence="7 8">Cell wall biogenesis; peptidoglycan biosynthesis.</text>
</comment>